<evidence type="ECO:0000256" key="1">
    <source>
        <dbReference type="SAM" id="MobiDB-lite"/>
    </source>
</evidence>
<feature type="region of interest" description="Disordered" evidence="1">
    <location>
        <begin position="101"/>
        <end position="125"/>
    </location>
</feature>
<dbReference type="Proteomes" id="UP000076761">
    <property type="component" value="Unassembled WGS sequence"/>
</dbReference>
<protein>
    <submittedName>
        <fullName evidence="2">Uncharacterized protein</fullName>
    </submittedName>
</protein>
<evidence type="ECO:0000313" key="2">
    <source>
        <dbReference type="EMBL" id="KZT24150.1"/>
    </source>
</evidence>
<dbReference type="STRING" id="1314782.A0A165RQV5"/>
<dbReference type="AlphaFoldDB" id="A0A165RQV5"/>
<sequence>MTSSTHWALWRTHVVSTVLAVTRAQALLIVVGDPSVLSLDPLWRSFMNYVFINGGWTGAEPDWDPRTGVRNEGGYDQELRELAIADMNEYTQRLESFARANAVGNGTENDEQGDENVDRPWREVE</sequence>
<organism evidence="2 3">
    <name type="scientific">Neolentinus lepideus HHB14362 ss-1</name>
    <dbReference type="NCBI Taxonomy" id="1314782"/>
    <lineage>
        <taxon>Eukaryota</taxon>
        <taxon>Fungi</taxon>
        <taxon>Dikarya</taxon>
        <taxon>Basidiomycota</taxon>
        <taxon>Agaricomycotina</taxon>
        <taxon>Agaricomycetes</taxon>
        <taxon>Gloeophyllales</taxon>
        <taxon>Gloeophyllaceae</taxon>
        <taxon>Neolentinus</taxon>
    </lineage>
</organism>
<proteinExistence type="predicted"/>
<keyword evidence="3" id="KW-1185">Reference proteome</keyword>
<name>A0A165RQV5_9AGAM</name>
<dbReference type="EMBL" id="KV425579">
    <property type="protein sequence ID" value="KZT24150.1"/>
    <property type="molecule type" value="Genomic_DNA"/>
</dbReference>
<evidence type="ECO:0000313" key="3">
    <source>
        <dbReference type="Proteomes" id="UP000076761"/>
    </source>
</evidence>
<dbReference type="InterPro" id="IPR027417">
    <property type="entry name" value="P-loop_NTPase"/>
</dbReference>
<dbReference type="OrthoDB" id="6513042at2759"/>
<dbReference type="Gene3D" id="3.40.50.300">
    <property type="entry name" value="P-loop containing nucleotide triphosphate hydrolases"/>
    <property type="match status" value="1"/>
</dbReference>
<reference evidence="2 3" key="1">
    <citation type="journal article" date="2016" name="Mol. Biol. Evol.">
        <title>Comparative Genomics of Early-Diverging Mushroom-Forming Fungi Provides Insights into the Origins of Lignocellulose Decay Capabilities.</title>
        <authorList>
            <person name="Nagy L.G."/>
            <person name="Riley R."/>
            <person name="Tritt A."/>
            <person name="Adam C."/>
            <person name="Daum C."/>
            <person name="Floudas D."/>
            <person name="Sun H."/>
            <person name="Yadav J.S."/>
            <person name="Pangilinan J."/>
            <person name="Larsson K.H."/>
            <person name="Matsuura K."/>
            <person name="Barry K."/>
            <person name="Labutti K."/>
            <person name="Kuo R."/>
            <person name="Ohm R.A."/>
            <person name="Bhattacharya S.S."/>
            <person name="Shirouzu T."/>
            <person name="Yoshinaga Y."/>
            <person name="Martin F.M."/>
            <person name="Grigoriev I.V."/>
            <person name="Hibbett D.S."/>
        </authorList>
    </citation>
    <scope>NUCLEOTIDE SEQUENCE [LARGE SCALE GENOMIC DNA]</scope>
    <source>
        <strain evidence="2 3">HHB14362 ss-1</strain>
    </source>
</reference>
<accession>A0A165RQV5</accession>
<gene>
    <name evidence="2" type="ORF">NEOLEDRAFT_442810</name>
</gene>
<feature type="compositionally biased region" description="Basic and acidic residues" evidence="1">
    <location>
        <begin position="116"/>
        <end position="125"/>
    </location>
</feature>
<dbReference type="InParanoid" id="A0A165RQV5"/>